<evidence type="ECO:0000256" key="1">
    <source>
        <dbReference type="ARBA" id="ARBA00004241"/>
    </source>
</evidence>
<organism evidence="9 10">
    <name type="scientific">Acinetobacter tjernbergiae DSM 14971 = CIP 107465</name>
    <dbReference type="NCBI Taxonomy" id="1120928"/>
    <lineage>
        <taxon>Bacteria</taxon>
        <taxon>Pseudomonadati</taxon>
        <taxon>Pseudomonadota</taxon>
        <taxon>Gammaproteobacteria</taxon>
        <taxon>Moraxellales</taxon>
        <taxon>Moraxellaceae</taxon>
        <taxon>Acinetobacter</taxon>
    </lineage>
</organism>
<evidence type="ECO:0000259" key="8">
    <source>
        <dbReference type="Pfam" id="PF03895"/>
    </source>
</evidence>
<protein>
    <recommendedName>
        <fullName evidence="8">Trimeric autotransporter adhesin YadA-like C-terminal membrane anchor domain-containing protein</fullName>
    </recommendedName>
</protein>
<dbReference type="EMBL" id="AYEV01000050">
    <property type="protein sequence ID" value="ESK53436.1"/>
    <property type="molecule type" value="Genomic_DNA"/>
</dbReference>
<name>V2UXU9_9GAMM</name>
<keyword evidence="5" id="KW-0732">Signal</keyword>
<dbReference type="GO" id="GO:0009986">
    <property type="term" value="C:cell surface"/>
    <property type="evidence" value="ECO:0007669"/>
    <property type="project" value="UniProtKB-SubCell"/>
</dbReference>
<accession>V2UXU9</accession>
<dbReference type="SUPFAM" id="SSF54523">
    <property type="entry name" value="Pili subunits"/>
    <property type="match status" value="1"/>
</dbReference>
<evidence type="ECO:0000313" key="10">
    <source>
        <dbReference type="Proteomes" id="UP000017404"/>
    </source>
</evidence>
<dbReference type="RefSeq" id="WP_018680033.1">
    <property type="nucleotide sequence ID" value="NZ_AYEV01000050.1"/>
</dbReference>
<feature type="domain" description="Trimeric autotransporter adhesin YadA-like C-terminal membrane anchor" evidence="8">
    <location>
        <begin position="149"/>
        <end position="209"/>
    </location>
</feature>
<comment type="subcellular location">
    <subcellularLocation>
        <location evidence="2">Cell outer membrane</location>
    </subcellularLocation>
    <subcellularLocation>
        <location evidence="1">Cell surface</location>
    </subcellularLocation>
</comment>
<keyword evidence="4" id="KW-0812">Transmembrane</keyword>
<evidence type="ECO:0000256" key="7">
    <source>
        <dbReference type="ARBA" id="ARBA00023237"/>
    </source>
</evidence>
<keyword evidence="6" id="KW-0472">Membrane</keyword>
<sequence>MQGTNISSLADAKQDDQAVNLKQLNLASTKNLIDSKNYTNSIIQNLRDETTVEIIQANKSIVEGDKLTLILANKTTAETAKTIRSEIKESNEKIITDSKRYTDQVSINVLNNSKVYIDNRVDQLNQDFQSFKKDSYAATAASLATASLPQPSNAGYSMVSAGTGTWKGQQGFAIGMSGISEDNKVIYKLAGTGNTQGDFGGSAAIGYQW</sequence>
<dbReference type="AlphaFoldDB" id="V2UXU9"/>
<dbReference type="InterPro" id="IPR045584">
    <property type="entry name" value="Pilin-like"/>
</dbReference>
<dbReference type="GO" id="GO:0009279">
    <property type="term" value="C:cell outer membrane"/>
    <property type="evidence" value="ECO:0007669"/>
    <property type="project" value="UniProtKB-SubCell"/>
</dbReference>
<dbReference type="Proteomes" id="UP000017404">
    <property type="component" value="Unassembled WGS sequence"/>
</dbReference>
<keyword evidence="10" id="KW-1185">Reference proteome</keyword>
<dbReference type="PATRIC" id="fig|1120928.5.peg.3423"/>
<proteinExistence type="predicted"/>
<evidence type="ECO:0000256" key="6">
    <source>
        <dbReference type="ARBA" id="ARBA00023136"/>
    </source>
</evidence>
<dbReference type="InterPro" id="IPR005594">
    <property type="entry name" value="YadA_C"/>
</dbReference>
<keyword evidence="3" id="KW-1134">Transmembrane beta strand</keyword>
<dbReference type="Pfam" id="PF03895">
    <property type="entry name" value="YadA_anchor"/>
    <property type="match status" value="1"/>
</dbReference>
<dbReference type="eggNOG" id="COG5295">
    <property type="taxonomic scope" value="Bacteria"/>
</dbReference>
<evidence type="ECO:0000256" key="4">
    <source>
        <dbReference type="ARBA" id="ARBA00022692"/>
    </source>
</evidence>
<keyword evidence="7" id="KW-0998">Cell outer membrane</keyword>
<reference evidence="9 10" key="1">
    <citation type="submission" date="2013-10" db="EMBL/GenBank/DDBJ databases">
        <title>The Genome Sequence of Acinetobacter tjernbergiae CIP107465.</title>
        <authorList>
            <consortium name="The Broad Institute Genomics Platform"/>
            <consortium name="The Broad Institute Genome Sequencing Center for Infectious Disease"/>
            <person name="Cerqueira G."/>
            <person name="Feldgarden M."/>
            <person name="Courvalin P."/>
            <person name="Grillot-Courvalin C."/>
            <person name="Clermont D."/>
            <person name="Rocha E."/>
            <person name="Yoon E.-J."/>
            <person name="Nemec A."/>
            <person name="Young S.K."/>
            <person name="Zeng Q."/>
            <person name="Gargeya S."/>
            <person name="Fitzgerald M."/>
            <person name="Abouelleil A."/>
            <person name="Alvarado L."/>
            <person name="Berlin A.M."/>
            <person name="Chapman S.B."/>
            <person name="Gainer-Dewar J."/>
            <person name="Goldberg J."/>
            <person name="Gnerre S."/>
            <person name="Griggs A."/>
            <person name="Gujja S."/>
            <person name="Hansen M."/>
            <person name="Howarth C."/>
            <person name="Imamovic A."/>
            <person name="Ireland A."/>
            <person name="Larimer J."/>
            <person name="McCowan C."/>
            <person name="Murphy C."/>
            <person name="Pearson M."/>
            <person name="Poon T.W."/>
            <person name="Priest M."/>
            <person name="Roberts A."/>
            <person name="Saif S."/>
            <person name="Shea T."/>
            <person name="Sykes S."/>
            <person name="Wortman J."/>
            <person name="Nusbaum C."/>
            <person name="Birren B."/>
        </authorList>
    </citation>
    <scope>NUCLEOTIDE SEQUENCE [LARGE SCALE GENOMIC DNA]</scope>
    <source>
        <strain evidence="9 10">CIP 107465</strain>
    </source>
</reference>
<evidence type="ECO:0000256" key="2">
    <source>
        <dbReference type="ARBA" id="ARBA00004442"/>
    </source>
</evidence>
<dbReference type="Gene3D" id="3.30.1300.30">
    <property type="entry name" value="GSPII I/J protein-like"/>
    <property type="match status" value="1"/>
</dbReference>
<evidence type="ECO:0000256" key="3">
    <source>
        <dbReference type="ARBA" id="ARBA00022452"/>
    </source>
</evidence>
<evidence type="ECO:0000256" key="5">
    <source>
        <dbReference type="ARBA" id="ARBA00022729"/>
    </source>
</evidence>
<gene>
    <name evidence="9" type="ORF">F990_03385</name>
</gene>
<comment type="caution">
    <text evidence="9">The sequence shown here is derived from an EMBL/GenBank/DDBJ whole genome shotgun (WGS) entry which is preliminary data.</text>
</comment>
<evidence type="ECO:0000313" key="9">
    <source>
        <dbReference type="EMBL" id="ESK53436.1"/>
    </source>
</evidence>